<dbReference type="EMBL" id="BMWG01000020">
    <property type="protein sequence ID" value="GGZ50871.1"/>
    <property type="molecule type" value="Genomic_DNA"/>
</dbReference>
<name>A0A918QJY4_9ACTN</name>
<gene>
    <name evidence="3" type="ORF">GCM10010387_51520</name>
</gene>
<comment type="caution">
    <text evidence="3">The sequence shown here is derived from an EMBL/GenBank/DDBJ whole genome shotgun (WGS) entry which is preliminary data.</text>
</comment>
<protein>
    <submittedName>
        <fullName evidence="3">Uncharacterized protein</fullName>
    </submittedName>
</protein>
<dbReference type="RefSeq" id="WP_190125594.1">
    <property type="nucleotide sequence ID" value="NZ_BMWG01000020.1"/>
</dbReference>
<evidence type="ECO:0000313" key="3">
    <source>
        <dbReference type="EMBL" id="GGZ50871.1"/>
    </source>
</evidence>
<evidence type="ECO:0000256" key="2">
    <source>
        <dbReference type="SAM" id="SignalP"/>
    </source>
</evidence>
<reference evidence="3" key="2">
    <citation type="submission" date="2020-09" db="EMBL/GenBank/DDBJ databases">
        <authorList>
            <person name="Sun Q."/>
            <person name="Ohkuma M."/>
        </authorList>
    </citation>
    <scope>NUCLEOTIDE SEQUENCE</scope>
    <source>
        <strain evidence="3">JCM 4988</strain>
    </source>
</reference>
<proteinExistence type="predicted"/>
<keyword evidence="4" id="KW-1185">Reference proteome</keyword>
<keyword evidence="2" id="KW-0732">Signal</keyword>
<accession>A0A918QJY4</accession>
<evidence type="ECO:0000313" key="4">
    <source>
        <dbReference type="Proteomes" id="UP000630936"/>
    </source>
</evidence>
<feature type="region of interest" description="Disordered" evidence="1">
    <location>
        <begin position="33"/>
        <end position="86"/>
    </location>
</feature>
<evidence type="ECO:0000256" key="1">
    <source>
        <dbReference type="SAM" id="MobiDB-lite"/>
    </source>
</evidence>
<feature type="signal peptide" evidence="2">
    <location>
        <begin position="1"/>
        <end position="27"/>
    </location>
</feature>
<dbReference type="AlphaFoldDB" id="A0A918QJY4"/>
<reference evidence="3" key="1">
    <citation type="journal article" date="2014" name="Int. J. Syst. Evol. Microbiol.">
        <title>Complete genome sequence of Corynebacterium casei LMG S-19264T (=DSM 44701T), isolated from a smear-ripened cheese.</title>
        <authorList>
            <consortium name="US DOE Joint Genome Institute (JGI-PGF)"/>
            <person name="Walter F."/>
            <person name="Albersmeier A."/>
            <person name="Kalinowski J."/>
            <person name="Ruckert C."/>
        </authorList>
    </citation>
    <scope>NUCLEOTIDE SEQUENCE</scope>
    <source>
        <strain evidence="3">JCM 4988</strain>
    </source>
</reference>
<sequence length="86" mass="8451">MKGTEGRGMNRLTGLAVVAVLSGAALTATVQAGHIESTGRPPGSTAGSTAGPALEPWPGGWGGHLAHGRDAQDSRAPVLPSSIGRG</sequence>
<organism evidence="3 4">
    <name type="scientific">Streptomyces inusitatus</name>
    <dbReference type="NCBI Taxonomy" id="68221"/>
    <lineage>
        <taxon>Bacteria</taxon>
        <taxon>Bacillati</taxon>
        <taxon>Actinomycetota</taxon>
        <taxon>Actinomycetes</taxon>
        <taxon>Kitasatosporales</taxon>
        <taxon>Streptomycetaceae</taxon>
        <taxon>Streptomyces</taxon>
    </lineage>
</organism>
<feature type="chain" id="PRO_5038406345" evidence="2">
    <location>
        <begin position="28"/>
        <end position="86"/>
    </location>
</feature>
<dbReference type="Proteomes" id="UP000630936">
    <property type="component" value="Unassembled WGS sequence"/>
</dbReference>